<reference evidence="1 2" key="1">
    <citation type="submission" date="2024-01" db="EMBL/GenBank/DDBJ databases">
        <title>A draft genome for the cacao thread blight pathogen Marasmiellus scandens.</title>
        <authorList>
            <person name="Baruah I.K."/>
            <person name="Leung J."/>
            <person name="Bukari Y."/>
            <person name="Amoako-Attah I."/>
            <person name="Meinhardt L.W."/>
            <person name="Bailey B.A."/>
            <person name="Cohen S.P."/>
        </authorList>
    </citation>
    <scope>NUCLEOTIDE SEQUENCE [LARGE SCALE GENOMIC DNA]</scope>
    <source>
        <strain evidence="1 2">GH-19</strain>
    </source>
</reference>
<comment type="caution">
    <text evidence="1">The sequence shown here is derived from an EMBL/GenBank/DDBJ whole genome shotgun (WGS) entry which is preliminary data.</text>
</comment>
<accession>A0ABR1IMX0</accession>
<gene>
    <name evidence="1" type="ORF">VKT23_019979</name>
</gene>
<evidence type="ECO:0000313" key="2">
    <source>
        <dbReference type="Proteomes" id="UP001498398"/>
    </source>
</evidence>
<proteinExistence type="predicted"/>
<name>A0ABR1IMX0_9AGAR</name>
<protein>
    <submittedName>
        <fullName evidence="1">Uncharacterized protein</fullName>
    </submittedName>
</protein>
<dbReference type="Proteomes" id="UP001498398">
    <property type="component" value="Unassembled WGS sequence"/>
</dbReference>
<organism evidence="1 2">
    <name type="scientific">Marasmiellus scandens</name>
    <dbReference type="NCBI Taxonomy" id="2682957"/>
    <lineage>
        <taxon>Eukaryota</taxon>
        <taxon>Fungi</taxon>
        <taxon>Dikarya</taxon>
        <taxon>Basidiomycota</taxon>
        <taxon>Agaricomycotina</taxon>
        <taxon>Agaricomycetes</taxon>
        <taxon>Agaricomycetidae</taxon>
        <taxon>Agaricales</taxon>
        <taxon>Marasmiineae</taxon>
        <taxon>Omphalotaceae</taxon>
        <taxon>Marasmiellus</taxon>
    </lineage>
</organism>
<evidence type="ECO:0000313" key="1">
    <source>
        <dbReference type="EMBL" id="KAK7434876.1"/>
    </source>
</evidence>
<keyword evidence="2" id="KW-1185">Reference proteome</keyword>
<sequence length="273" mass="31392">MGRGRRAISTIQRRQDIRNIELHKLFDSICQYYLARDYGEDLAGVHNSSEKLLQRVNKLYPNLEPRFLPSAPSSGILAWRTHEDMLQRCPGLPPISLLRLHKILDTDSINIICDFYDALITSGFCFPPDKVDCNRSAQSGAHLGVWMHYSLTPMISGDARLHTQRSQEVVDALDRFLQVLKDILVPLIRSVYQIYFPHLWDHQVKARCFVRTHFRPGHREEFEACVTLDFEGSFFCAAIKEGSSELWHVDWNDDPNTLTWIIPVGQGWEGAKA</sequence>
<dbReference type="EMBL" id="JBANRG010000115">
    <property type="protein sequence ID" value="KAK7434876.1"/>
    <property type="molecule type" value="Genomic_DNA"/>
</dbReference>